<feature type="domain" description="CP-type G" evidence="7">
    <location>
        <begin position="168"/>
        <end position="409"/>
    </location>
</feature>
<feature type="compositionally biased region" description="Basic and acidic residues" evidence="6">
    <location>
        <begin position="17"/>
        <end position="37"/>
    </location>
</feature>
<feature type="compositionally biased region" description="Acidic residues" evidence="6">
    <location>
        <begin position="539"/>
        <end position="548"/>
    </location>
</feature>
<dbReference type="InterPro" id="IPR006073">
    <property type="entry name" value="GTP-bd"/>
</dbReference>
<dbReference type="CDD" id="cd01857">
    <property type="entry name" value="HSR1_MMR1"/>
    <property type="match status" value="1"/>
</dbReference>
<dbReference type="InterPro" id="IPR043358">
    <property type="entry name" value="GNL1-like"/>
</dbReference>
<dbReference type="PANTHER" id="PTHR45709">
    <property type="entry name" value="LARGE SUBUNIT GTPASE 1 HOMOLOG-RELATED"/>
    <property type="match status" value="1"/>
</dbReference>
<dbReference type="PANTHER" id="PTHR45709:SF3">
    <property type="entry name" value="GUANINE NUCLEOTIDE-BINDING PROTEIN-LIKE 1"/>
    <property type="match status" value="1"/>
</dbReference>
<dbReference type="EMBL" id="JASJQH010001160">
    <property type="protein sequence ID" value="KAK9761929.1"/>
    <property type="molecule type" value="Genomic_DNA"/>
</dbReference>
<evidence type="ECO:0000256" key="5">
    <source>
        <dbReference type="ARBA" id="ARBA00039902"/>
    </source>
</evidence>
<sequence>MSRRKPKQFSLKPKQTFQERNRRSKEQEISNEKLEKHHAHIEKVLGIEKGSDMEKKLLNKIKSQRPKEPTSNRLRSVFEKMSQVQIKINKEISMQPLVRLPKEELEVSLEKTYPTILDFPKRPTWSHEMSKEALEVHENEYFEQWLNKIYSEFPVEQLSFFEHNLEVWRQLWRVIEISDIILIVVDARHPVLHFPPALYRYVVDELKRSLVLVFNKVDLVNDTTLEAWKQYFQQQFPDLHIASFSSYEHLGDLDDVNQKTKGQRSVRRKYRALGIKDVLKACRTVSITKKNVEIDWDEVIGQLKEETLEEEFDSDESDDSDENDSKHIDELAGNLENVTLDEQETSPSSDYITLGLVGHPNVGKSTLINGIMGRTVVSTSRTPGHTKHFQTIHLTKNIRLCDCPGLVFPSLLPKPLQILSGMYHIAQVQEPYTAIKFLAERVPIEDILVLKHPENKDSWSAWDICEAFALQRSFLTAKAARPDVYRAANTLLRFANDGRIILSFKPPGFFQSDMYIASKAIQPSKQQAYIKKQESESLTSEEEEEEETMAAPKFTVGGQFGLLDQLGGE</sequence>
<evidence type="ECO:0000256" key="4">
    <source>
        <dbReference type="ARBA" id="ARBA00037770"/>
    </source>
</evidence>
<keyword evidence="3" id="KW-0342">GTP-binding</keyword>
<evidence type="ECO:0000259" key="7">
    <source>
        <dbReference type="PROSITE" id="PS51721"/>
    </source>
</evidence>
<evidence type="ECO:0000313" key="9">
    <source>
        <dbReference type="Proteomes" id="UP001479436"/>
    </source>
</evidence>
<dbReference type="Pfam" id="PF01926">
    <property type="entry name" value="MMR_HSR1"/>
    <property type="match status" value="1"/>
</dbReference>
<dbReference type="PROSITE" id="PS51721">
    <property type="entry name" value="G_CP"/>
    <property type="match status" value="1"/>
</dbReference>
<keyword evidence="9" id="KW-1185">Reference proteome</keyword>
<evidence type="ECO:0000256" key="2">
    <source>
        <dbReference type="ARBA" id="ARBA00022741"/>
    </source>
</evidence>
<evidence type="ECO:0000256" key="1">
    <source>
        <dbReference type="ARBA" id="ARBA00022553"/>
    </source>
</evidence>
<evidence type="ECO:0000256" key="6">
    <source>
        <dbReference type="SAM" id="MobiDB-lite"/>
    </source>
</evidence>
<proteinExistence type="predicted"/>
<feature type="compositionally biased region" description="Acidic residues" evidence="6">
    <location>
        <begin position="307"/>
        <end position="322"/>
    </location>
</feature>
<dbReference type="InterPro" id="IPR027417">
    <property type="entry name" value="P-loop_NTPase"/>
</dbReference>
<organism evidence="8 9">
    <name type="scientific">Basidiobolus ranarum</name>
    <dbReference type="NCBI Taxonomy" id="34480"/>
    <lineage>
        <taxon>Eukaryota</taxon>
        <taxon>Fungi</taxon>
        <taxon>Fungi incertae sedis</taxon>
        <taxon>Zoopagomycota</taxon>
        <taxon>Entomophthoromycotina</taxon>
        <taxon>Basidiobolomycetes</taxon>
        <taxon>Basidiobolales</taxon>
        <taxon>Basidiobolaceae</taxon>
        <taxon>Basidiobolus</taxon>
    </lineage>
</organism>
<gene>
    <name evidence="8" type="ORF">K7432_012793</name>
</gene>
<keyword evidence="2" id="KW-0547">Nucleotide-binding</keyword>
<accession>A0ABR2WK82</accession>
<dbReference type="Proteomes" id="UP001479436">
    <property type="component" value="Unassembled WGS sequence"/>
</dbReference>
<dbReference type="Gene3D" id="3.40.50.300">
    <property type="entry name" value="P-loop containing nucleotide triphosphate hydrolases"/>
    <property type="match status" value="1"/>
</dbReference>
<evidence type="ECO:0000313" key="8">
    <source>
        <dbReference type="EMBL" id="KAK9761929.1"/>
    </source>
</evidence>
<dbReference type="InterPro" id="IPR030378">
    <property type="entry name" value="G_CP_dom"/>
</dbReference>
<protein>
    <recommendedName>
        <fullName evidence="5">Guanine nucleotide-binding protein-like 1</fullName>
    </recommendedName>
</protein>
<keyword evidence="1" id="KW-0597">Phosphoprotein</keyword>
<feature type="region of interest" description="Disordered" evidence="6">
    <location>
        <begin position="531"/>
        <end position="552"/>
    </location>
</feature>
<comment type="caution">
    <text evidence="8">The sequence shown here is derived from an EMBL/GenBank/DDBJ whole genome shotgun (WGS) entry which is preliminary data.</text>
</comment>
<reference evidence="8 9" key="1">
    <citation type="submission" date="2023-04" db="EMBL/GenBank/DDBJ databases">
        <title>Genome of Basidiobolus ranarum AG-B5.</title>
        <authorList>
            <person name="Stajich J.E."/>
            <person name="Carter-House D."/>
            <person name="Gryganskyi A."/>
        </authorList>
    </citation>
    <scope>NUCLEOTIDE SEQUENCE [LARGE SCALE GENOMIC DNA]</scope>
    <source>
        <strain evidence="8 9">AG-B5</strain>
    </source>
</reference>
<name>A0ABR2WK82_9FUNG</name>
<dbReference type="SUPFAM" id="SSF52540">
    <property type="entry name" value="P-loop containing nucleoside triphosphate hydrolases"/>
    <property type="match status" value="1"/>
</dbReference>
<feature type="region of interest" description="Disordered" evidence="6">
    <location>
        <begin position="1"/>
        <end position="37"/>
    </location>
</feature>
<feature type="region of interest" description="Disordered" evidence="6">
    <location>
        <begin position="307"/>
        <end position="326"/>
    </location>
</feature>
<comment type="function">
    <text evidence="4">Possible regulatory or functional link with the histocompatibility cluster.</text>
</comment>
<evidence type="ECO:0000256" key="3">
    <source>
        <dbReference type="ARBA" id="ARBA00023134"/>
    </source>
</evidence>